<reference evidence="1 4" key="3">
    <citation type="journal article" date="2019" name="Nat. Med.">
        <title>A library of human gut bacterial isolates paired with longitudinal multiomics data enables mechanistic microbiome research.</title>
        <authorList>
            <person name="Poyet M."/>
            <person name="Groussin M."/>
            <person name="Gibbons S.M."/>
            <person name="Avila-Pacheco J."/>
            <person name="Jiang X."/>
            <person name="Kearney S.M."/>
            <person name="Perrotta A.R."/>
            <person name="Berdy B."/>
            <person name="Zhao S."/>
            <person name="Lieberman T.D."/>
            <person name="Swanson P.K."/>
            <person name="Smith M."/>
            <person name="Roesemann S."/>
            <person name="Alexander J.E."/>
            <person name="Rich S.A."/>
            <person name="Livny J."/>
            <person name="Vlamakis H."/>
            <person name="Clish C."/>
            <person name="Bullock K."/>
            <person name="Deik A."/>
            <person name="Scott J."/>
            <person name="Pierce K.A."/>
            <person name="Xavier R.J."/>
            <person name="Alm E.J."/>
        </authorList>
    </citation>
    <scope>NUCLEOTIDE SEQUENCE [LARGE SCALE GENOMIC DNA]</scope>
    <source>
        <strain evidence="1 4">BIOML-A2</strain>
    </source>
</reference>
<dbReference type="RefSeq" id="WP_021658843.1">
    <property type="nucleotide sequence ID" value="NZ_FQVY01000001.1"/>
</dbReference>
<keyword evidence="4" id="KW-1185">Reference proteome</keyword>
<sequence length="80" mass="8971">MNIRIREGGVRLRLPIPNRLAFSGLSARVFARAAKDRGIELTAAQILTLFQAIRRYRKAHPGFTLVEVRTKDGGVVEIKL</sequence>
<name>A0AAQ1RUP0_9FIRM</name>
<organism evidence="2 3">
    <name type="scientific">Bittarella massiliensis</name>
    <name type="common">ex Durand et al. 2017</name>
    <dbReference type="NCBI Taxonomy" id="1720313"/>
    <lineage>
        <taxon>Bacteria</taxon>
        <taxon>Bacillati</taxon>
        <taxon>Bacillota</taxon>
        <taxon>Clostridia</taxon>
        <taxon>Eubacteriales</taxon>
        <taxon>Oscillospiraceae</taxon>
        <taxon>Bittarella (ex Durand et al. 2017)</taxon>
    </lineage>
</organism>
<dbReference type="EMBL" id="FQVY01000001">
    <property type="protein sequence ID" value="SHF62823.1"/>
    <property type="molecule type" value="Genomic_DNA"/>
</dbReference>
<reference evidence="3" key="2">
    <citation type="submission" date="2016-11" db="EMBL/GenBank/DDBJ databases">
        <authorList>
            <person name="Jaros S."/>
            <person name="Januszkiewicz K."/>
            <person name="Wedrychowicz H."/>
        </authorList>
    </citation>
    <scope>NUCLEOTIDE SEQUENCE [LARGE SCALE GENOMIC DNA]</scope>
    <source>
        <strain evidence="3">DSM 4029</strain>
    </source>
</reference>
<evidence type="ECO:0000313" key="2">
    <source>
        <dbReference type="EMBL" id="SHF62823.1"/>
    </source>
</evidence>
<proteinExistence type="predicted"/>
<evidence type="ECO:0000313" key="1">
    <source>
        <dbReference type="EMBL" id="MZL70219.1"/>
    </source>
</evidence>
<comment type="caution">
    <text evidence="2">The sequence shown here is derived from an EMBL/GenBank/DDBJ whole genome shotgun (WGS) entry which is preliminary data.</text>
</comment>
<evidence type="ECO:0000313" key="4">
    <source>
        <dbReference type="Proteomes" id="UP000474718"/>
    </source>
</evidence>
<gene>
    <name evidence="1" type="ORF">GT747_10685</name>
    <name evidence="2" type="ORF">SAMN05444424_0113</name>
</gene>
<dbReference type="Proteomes" id="UP000474718">
    <property type="component" value="Unassembled WGS sequence"/>
</dbReference>
<accession>A0AAQ1RUP0</accession>
<dbReference type="AlphaFoldDB" id="A0AAQ1RUP0"/>
<reference evidence="2" key="1">
    <citation type="submission" date="2016-11" db="EMBL/GenBank/DDBJ databases">
        <authorList>
            <person name="Varghese N."/>
            <person name="Submissions S."/>
        </authorList>
    </citation>
    <scope>NUCLEOTIDE SEQUENCE</scope>
    <source>
        <strain evidence="2">DSM 4029</strain>
    </source>
</reference>
<dbReference type="Proteomes" id="UP000184089">
    <property type="component" value="Unassembled WGS sequence"/>
</dbReference>
<dbReference type="EMBL" id="WWVX01000007">
    <property type="protein sequence ID" value="MZL70219.1"/>
    <property type="molecule type" value="Genomic_DNA"/>
</dbReference>
<evidence type="ECO:0000313" key="3">
    <source>
        <dbReference type="Proteomes" id="UP000184089"/>
    </source>
</evidence>
<protein>
    <submittedName>
        <fullName evidence="2">Uncharacterized protein</fullName>
    </submittedName>
</protein>